<dbReference type="Proteomes" id="UP000193642">
    <property type="component" value="Unassembled WGS sequence"/>
</dbReference>
<dbReference type="EMBL" id="MCGO01000060">
    <property type="protein sequence ID" value="ORY35171.1"/>
    <property type="molecule type" value="Genomic_DNA"/>
</dbReference>
<dbReference type="InterPro" id="IPR018515">
    <property type="entry name" value="Tuberin-type_domain"/>
</dbReference>
<dbReference type="OrthoDB" id="19311at2759"/>
<evidence type="ECO:0000256" key="1">
    <source>
        <dbReference type="ARBA" id="ARBA00022468"/>
    </source>
</evidence>
<dbReference type="PANTHER" id="PTHR10063">
    <property type="entry name" value="TUBERIN"/>
    <property type="match status" value="1"/>
</dbReference>
<organism evidence="3 4">
    <name type="scientific">Rhizoclosmatium globosum</name>
    <dbReference type="NCBI Taxonomy" id="329046"/>
    <lineage>
        <taxon>Eukaryota</taxon>
        <taxon>Fungi</taxon>
        <taxon>Fungi incertae sedis</taxon>
        <taxon>Chytridiomycota</taxon>
        <taxon>Chytridiomycota incertae sedis</taxon>
        <taxon>Chytridiomycetes</taxon>
        <taxon>Chytridiales</taxon>
        <taxon>Chytriomycetaceae</taxon>
        <taxon>Rhizoclosmatium</taxon>
    </lineage>
</organism>
<protein>
    <recommendedName>
        <fullName evidence="2">Rap-GAP domain-containing protein</fullName>
    </recommendedName>
</protein>
<evidence type="ECO:0000313" key="3">
    <source>
        <dbReference type="EMBL" id="ORY35171.1"/>
    </source>
</evidence>
<dbReference type="SUPFAM" id="SSF48371">
    <property type="entry name" value="ARM repeat"/>
    <property type="match status" value="1"/>
</dbReference>
<dbReference type="GO" id="GO:0005634">
    <property type="term" value="C:nucleus"/>
    <property type="evidence" value="ECO:0007669"/>
    <property type="project" value="InterPro"/>
</dbReference>
<dbReference type="InterPro" id="IPR000331">
    <property type="entry name" value="Rap/Ran_GAP_dom"/>
</dbReference>
<accession>A0A1Y2BK67</accession>
<dbReference type="InterPro" id="IPR016024">
    <property type="entry name" value="ARM-type_fold"/>
</dbReference>
<feature type="domain" description="Rap-GAP" evidence="2">
    <location>
        <begin position="1088"/>
        <end position="1331"/>
    </location>
</feature>
<name>A0A1Y2BK67_9FUNG</name>
<keyword evidence="1" id="KW-0343">GTPase activation</keyword>
<evidence type="ECO:0000259" key="2">
    <source>
        <dbReference type="PROSITE" id="PS50085"/>
    </source>
</evidence>
<dbReference type="Pfam" id="PF02145">
    <property type="entry name" value="Rap_GAP"/>
    <property type="match status" value="1"/>
</dbReference>
<proteinExistence type="predicted"/>
<evidence type="ECO:0000313" key="4">
    <source>
        <dbReference type="Proteomes" id="UP000193642"/>
    </source>
</evidence>
<sequence length="1348" mass="146276">MNHEEEVVAAIQEWDESIGRDSDATLIQTMHRLLSHPSSPLFPPSLKASFALELSRVSLKEEGESALVPPTLSTFVLLTNNATSLDLFDANTVSRLFKRWFDDARTLGHAMNQVRNVVKDPSFASDSLAQSVAEALFGHLVAAASPAFTLLSLKCLKDAIEPLILSLQPLTATKTIAVIAFYLSLDNIPSESRDSALASAQLLLCSKSIKIARAALLDVCSFATGEKRLSSVFASVKEPPSILFQIGALRLLAAFCFQASPTLEDFASSYSIRHAILSCFLSTSTPIPDVDQEPLHQTLLSLLHSWILQTPTSITSQDWDLILKVLTNLKDYIFQFSLQSTQKFEIGSSTTSTTTKPTLQQQQQQQQQQTIEQTYTQICTLLHTYYPSLPTSSPDSMYTLFLTLLSLARNIIILSEPLTLATIDYACSTSESALSPETAASNLSRLVYVFFKSKANFWGVAQVRVLERVVEGVLAGGGGGGAVDGNVLKEVVEYVVENSAGFEAVVLEKVLGVEVLEVVAEEVEDVGAIVLGLKNVACGSGGGVGSVLGSGAAVKALVRLFWARRKQSGEEAIVEALLEVAGESKVDPSVRVRCVEFLMGLTVEGRVGRVGGFWSGPFTEWVLGTPKDIKLRGSLLVKQEGGQSGIDLDALLATYLRILKFDGQWEVYYLMLQKFEGFLRSIAMASPQLVTPASVELIRAHFCELVVSETIAVSVTNLPPTVKKSDLYLLVFKVLMTLLLWDDQFDKPITDQVLKCFQLGLTRWPTTSKYCMNSFTHLLTHLPAPMTRLVPTLLQTISRITSAGMQPSILEFLSTLARLPLLSVNLREEDYKRVFGIALQSIRNSTGTVVDAYAGVLGFHCLSVWFVNLGMGSRSKYVPFILGSLGGGGGSVGAVDESVELVMDMLALNSYVDCAAKADVGEVNGAVEKFWVQGNSVVSVRDVGGVGWMEVCVRRPSGCVVFSVKLENALRCRLDEMVGIGEHVGISAIAEKMVADAKEGDIFSFDAGAELGQPDSEVQASRTSLSRPTAKALQSASSIKSMLQLTEPKVALFDPSFFLLQLTPYPLQSSTSPSIPLPTTEEAFTRAIKVLDRTPVSDLHKIGVLYVGPNQTHELQILANDSGSPSYTRFLFSLGELVRLKGLRKYNTGGLDISESGIDGKNCIVWQDDASGNQIVFHATTLMPTNTATDPQCSLKKRHVGNDFVSILYDESGTREIGFDTLPGQFNFVNIIVTPIVTGDGVAQLEYEERKFRVEMRVKAELGLPALGVFSDGFSVDGAQLAGAVRRAAVHANMLSIVVAQTRAGGGGFISNARERLRQIKRLVDRAKKGLAPVANDLEGTLDFTRYA</sequence>
<dbReference type="GO" id="GO:0005737">
    <property type="term" value="C:cytoplasm"/>
    <property type="evidence" value="ECO:0007669"/>
    <property type="project" value="TreeGrafter"/>
</dbReference>
<dbReference type="GO" id="GO:0005096">
    <property type="term" value="F:GTPase activator activity"/>
    <property type="evidence" value="ECO:0007669"/>
    <property type="project" value="UniProtKB-KW"/>
</dbReference>
<dbReference type="InterPro" id="IPR027107">
    <property type="entry name" value="Tuberin/Ral-act_asu"/>
</dbReference>
<dbReference type="GO" id="GO:0051056">
    <property type="term" value="P:regulation of small GTPase mediated signal transduction"/>
    <property type="evidence" value="ECO:0007669"/>
    <property type="project" value="InterPro"/>
</dbReference>
<dbReference type="SUPFAM" id="SSF111347">
    <property type="entry name" value="Rap/Ran-GAP"/>
    <property type="match status" value="1"/>
</dbReference>
<dbReference type="Gene3D" id="3.40.50.11210">
    <property type="entry name" value="Rap/Ran-GAP"/>
    <property type="match status" value="1"/>
</dbReference>
<dbReference type="PROSITE" id="PS50085">
    <property type="entry name" value="RAPGAP"/>
    <property type="match status" value="1"/>
</dbReference>
<dbReference type="PANTHER" id="PTHR10063:SF0">
    <property type="entry name" value="TUBERIN"/>
    <property type="match status" value="1"/>
</dbReference>
<keyword evidence="4" id="KW-1185">Reference proteome</keyword>
<comment type="caution">
    <text evidence="3">The sequence shown here is derived from an EMBL/GenBank/DDBJ whole genome shotgun (WGS) entry which is preliminary data.</text>
</comment>
<reference evidence="3 4" key="1">
    <citation type="submission" date="2016-07" db="EMBL/GenBank/DDBJ databases">
        <title>Pervasive Adenine N6-methylation of Active Genes in Fungi.</title>
        <authorList>
            <consortium name="DOE Joint Genome Institute"/>
            <person name="Mondo S.J."/>
            <person name="Dannebaum R.O."/>
            <person name="Kuo R.C."/>
            <person name="Labutti K."/>
            <person name="Haridas S."/>
            <person name="Kuo A."/>
            <person name="Salamov A."/>
            <person name="Ahrendt S.R."/>
            <person name="Lipzen A."/>
            <person name="Sullivan W."/>
            <person name="Andreopoulos W.B."/>
            <person name="Clum A."/>
            <person name="Lindquist E."/>
            <person name="Daum C."/>
            <person name="Ramamoorthy G.K."/>
            <person name="Gryganskyi A."/>
            <person name="Culley D."/>
            <person name="Magnuson J.K."/>
            <person name="James T.Y."/>
            <person name="O'Malley M.A."/>
            <person name="Stajich J.E."/>
            <person name="Spatafora J.W."/>
            <person name="Visel A."/>
            <person name="Grigoriev I.V."/>
        </authorList>
    </citation>
    <scope>NUCLEOTIDE SEQUENCE [LARGE SCALE GENOMIC DNA]</scope>
    <source>
        <strain evidence="3 4">JEL800</strain>
    </source>
</reference>
<gene>
    <name evidence="3" type="ORF">BCR33DRAFT_855656</name>
</gene>
<dbReference type="STRING" id="329046.A0A1Y2BK67"/>
<dbReference type="Pfam" id="PF03542">
    <property type="entry name" value="Tuberin"/>
    <property type="match status" value="1"/>
</dbReference>
<dbReference type="InterPro" id="IPR035974">
    <property type="entry name" value="Rap/Ran-GAP_sf"/>
</dbReference>